<dbReference type="AlphaFoldDB" id="A0A086T1Q9"/>
<keyword evidence="2" id="KW-0472">Membrane</keyword>
<evidence type="ECO:0000256" key="1">
    <source>
        <dbReference type="SAM" id="MobiDB-lite"/>
    </source>
</evidence>
<evidence type="ECO:0000313" key="3">
    <source>
        <dbReference type="EMBL" id="KFH43291.1"/>
    </source>
</evidence>
<feature type="region of interest" description="Disordered" evidence="1">
    <location>
        <begin position="198"/>
        <end position="263"/>
    </location>
</feature>
<feature type="transmembrane region" description="Helical" evidence="2">
    <location>
        <begin position="107"/>
        <end position="128"/>
    </location>
</feature>
<dbReference type="OrthoDB" id="5143314at2759"/>
<keyword evidence="4" id="KW-1185">Reference proteome</keyword>
<feature type="transmembrane region" description="Helical" evidence="2">
    <location>
        <begin position="64"/>
        <end position="86"/>
    </location>
</feature>
<evidence type="ECO:0000313" key="4">
    <source>
        <dbReference type="Proteomes" id="UP000029964"/>
    </source>
</evidence>
<comment type="caution">
    <text evidence="3">The sequence shown here is derived from an EMBL/GenBank/DDBJ whole genome shotgun (WGS) entry which is preliminary data.</text>
</comment>
<reference evidence="4" key="1">
    <citation type="journal article" date="2014" name="Genome Announc.">
        <title>Genome sequence and annotation of Acremonium chrysogenum, producer of the beta-lactam antibiotic cephalosporin C.</title>
        <authorList>
            <person name="Terfehr D."/>
            <person name="Dahlmann T.A."/>
            <person name="Specht T."/>
            <person name="Zadra I."/>
            <person name="Kuernsteiner H."/>
            <person name="Kueck U."/>
        </authorList>
    </citation>
    <scope>NUCLEOTIDE SEQUENCE [LARGE SCALE GENOMIC DNA]</scope>
    <source>
        <strain evidence="4">ATCC 11550 / CBS 779.69 / DSM 880 / IAM 14645 / JCM 23072 / IMI 49137</strain>
    </source>
</reference>
<dbReference type="HOGENOM" id="CLU_1057557_0_0_1"/>
<keyword evidence="2" id="KW-1133">Transmembrane helix</keyword>
<dbReference type="Proteomes" id="UP000029964">
    <property type="component" value="Unassembled WGS sequence"/>
</dbReference>
<evidence type="ECO:0000256" key="2">
    <source>
        <dbReference type="SAM" id="Phobius"/>
    </source>
</evidence>
<accession>A0A086T1Q9</accession>
<dbReference type="EMBL" id="JPKY01000072">
    <property type="protein sequence ID" value="KFH43291.1"/>
    <property type="molecule type" value="Genomic_DNA"/>
</dbReference>
<keyword evidence="2" id="KW-0812">Transmembrane</keyword>
<feature type="compositionally biased region" description="Polar residues" evidence="1">
    <location>
        <begin position="200"/>
        <end position="210"/>
    </location>
</feature>
<proteinExistence type="predicted"/>
<organism evidence="3 4">
    <name type="scientific">Hapsidospora chrysogenum (strain ATCC 11550 / CBS 779.69 / DSM 880 / IAM 14645 / JCM 23072 / IMI 49137)</name>
    <name type="common">Acremonium chrysogenum</name>
    <dbReference type="NCBI Taxonomy" id="857340"/>
    <lineage>
        <taxon>Eukaryota</taxon>
        <taxon>Fungi</taxon>
        <taxon>Dikarya</taxon>
        <taxon>Ascomycota</taxon>
        <taxon>Pezizomycotina</taxon>
        <taxon>Sordariomycetes</taxon>
        <taxon>Hypocreomycetidae</taxon>
        <taxon>Hypocreales</taxon>
        <taxon>Bionectriaceae</taxon>
        <taxon>Hapsidospora</taxon>
    </lineage>
</organism>
<name>A0A086T1Q9_HAPC1</name>
<protein>
    <submittedName>
        <fullName evidence="3">Uncharacterized protein</fullName>
    </submittedName>
</protein>
<gene>
    <name evidence="3" type="ORF">ACRE_059620</name>
</gene>
<sequence length="263" mass="28708">MNSPVDHTSMVVGRSAAGEKMSLSKLKHSVTLERRYNAKYDSKYRHKPYFRTSNGHRIIAGLPVWASVLIFVAIVIVGLFIVGLIVGFIRERSRSLESGKSMRWKKVFLSAFSVAFFLWIPVYIVRFIKSRTGKGGSYSEIDEDKQRLNATTTTTETTKPWNMDRASASAASRYEPMGYQSSVYDPYSAYAGVSDPSVVGQVQPSPTGASSKEADAARPVSPVGATGFHQPPPLQDSGDLGGRSPSPPRASFSPAHPPPTYNA</sequence>